<dbReference type="Gene3D" id="3.30.565.10">
    <property type="entry name" value="Histidine kinase-like ATPase, C-terminal domain"/>
    <property type="match status" value="1"/>
</dbReference>
<evidence type="ECO:0000313" key="15">
    <source>
        <dbReference type="EMBL" id="EAW30784.1"/>
    </source>
</evidence>
<dbReference type="EMBL" id="AAVT01000006">
    <property type="protein sequence ID" value="EAW30784.1"/>
    <property type="molecule type" value="Genomic_DNA"/>
</dbReference>
<dbReference type="Gene3D" id="3.30.450.20">
    <property type="entry name" value="PAS domain"/>
    <property type="match status" value="1"/>
</dbReference>
<feature type="transmembrane region" description="Helical" evidence="10">
    <location>
        <begin position="76"/>
        <end position="96"/>
    </location>
</feature>
<evidence type="ECO:0000256" key="8">
    <source>
        <dbReference type="ARBA" id="ARBA00023012"/>
    </source>
</evidence>
<feature type="transmembrane region" description="Helical" evidence="10">
    <location>
        <begin position="158"/>
        <end position="179"/>
    </location>
</feature>
<keyword evidence="16" id="KW-1185">Reference proteome</keyword>
<evidence type="ECO:0000256" key="5">
    <source>
        <dbReference type="ARBA" id="ARBA00022741"/>
    </source>
</evidence>
<evidence type="ECO:0000256" key="9">
    <source>
        <dbReference type="PROSITE-ProRule" id="PRU00169"/>
    </source>
</evidence>
<dbReference type="InterPro" id="IPR011006">
    <property type="entry name" value="CheY-like_superfamily"/>
</dbReference>
<dbReference type="PROSITE" id="PS50109">
    <property type="entry name" value="HIS_KIN"/>
    <property type="match status" value="1"/>
</dbReference>
<dbReference type="Pfam" id="PF00072">
    <property type="entry name" value="Response_reg"/>
    <property type="match status" value="1"/>
</dbReference>
<dbReference type="PROSITE" id="PS50112">
    <property type="entry name" value="PAS"/>
    <property type="match status" value="1"/>
</dbReference>
<feature type="transmembrane region" description="Helical" evidence="10">
    <location>
        <begin position="102"/>
        <end position="119"/>
    </location>
</feature>
<evidence type="ECO:0000256" key="2">
    <source>
        <dbReference type="ARBA" id="ARBA00012438"/>
    </source>
</evidence>
<feature type="domain" description="Response regulatory" evidence="12">
    <location>
        <begin position="598"/>
        <end position="718"/>
    </location>
</feature>
<keyword evidence="3 9" id="KW-0597">Phosphoprotein</keyword>
<dbReference type="Gene3D" id="3.40.50.2300">
    <property type="match status" value="1"/>
</dbReference>
<sequence>MSFSTGIMQKLIPPVRGATQRARIKTYLYTYIYLVAAAWIAGAIAVMSWPMALAATLNLIACLIFLMALRAEKLAIVRVGLPFCLVAGTTFVSATNAGVHDIAISVYMVAIISAAFFLGSSGTIATFVLVLIGFTIVFSLEVTGQISPVIQLGFPKTLLYFLIIYSLITAAIFAFFRIIRWDLSIAESEKVRAMQAQAFLTRKTEELRVSEARYKILAENSSDVVWTTNLKGGLTFLSPSIYGFVGFSPKEWESRSIHQQMTLESAKLMREIITTQLETEKSGLADPDRVVTEELTYNHRDGHQVHGEFRANFMRDSAGQATGLLFVTRDVSERRAAQDRERELRALAFRAQKMESLGVLAGGIAHDFNNLVMAIEANIDLARSELPPEFKNNSSLSIAAEACKDAAALSFRLLTFSAGGTPVKSPVALPDIVRDSVNLAAAGDNIAVDIKIEDDLPNINADIGQIKQVLTNLGLNASQSMSGEGTLWVTVEATDIFEGSGLSLSPGRYVHLIFRDEGIGIEEKEIDKIFDPFFTTKETGSGLGLTSSYSIIKQHGGIIIVESTLGYGSSFHIYLPASLETTVPVSDLDAGIISGVGRVLVMDDDQRIRKLTGRYLQKLGYRFDLAEHGEDAIKKFDTAFKDQMPYDAVILDLTVRGGMGGEEAIKGLLKIDPSAKVIVASGHANNLIMANHADFGFSGALSKPYKIQSLGNILNRVLSKGD</sequence>
<gene>
    <name evidence="15" type="ORF">GP2143_02634</name>
</gene>
<dbReference type="SMART" id="SM00387">
    <property type="entry name" value="HATPase_c"/>
    <property type="match status" value="1"/>
</dbReference>
<dbReference type="PANTHER" id="PTHR43065">
    <property type="entry name" value="SENSOR HISTIDINE KINASE"/>
    <property type="match status" value="1"/>
</dbReference>
<feature type="domain" description="Histidine kinase" evidence="11">
    <location>
        <begin position="363"/>
        <end position="579"/>
    </location>
</feature>
<dbReference type="Gene3D" id="1.10.287.130">
    <property type="match status" value="1"/>
</dbReference>
<feature type="modified residue" description="4-aspartylphosphate" evidence="9">
    <location>
        <position position="652"/>
    </location>
</feature>
<keyword evidence="6 15" id="KW-0418">Kinase</keyword>
<comment type="caution">
    <text evidence="15">The sequence shown here is derived from an EMBL/GenBank/DDBJ whole genome shotgun (WGS) entry which is preliminary data.</text>
</comment>
<dbReference type="GO" id="GO:0000160">
    <property type="term" value="P:phosphorelay signal transduction system"/>
    <property type="evidence" value="ECO:0007669"/>
    <property type="project" value="UniProtKB-KW"/>
</dbReference>
<keyword evidence="10" id="KW-0812">Transmembrane</keyword>
<dbReference type="CDD" id="cd00130">
    <property type="entry name" value="PAS"/>
    <property type="match status" value="1"/>
</dbReference>
<dbReference type="eggNOG" id="COG4191">
    <property type="taxonomic scope" value="Bacteria"/>
</dbReference>
<keyword evidence="4" id="KW-0808">Transferase</keyword>
<dbReference type="PROSITE" id="PS50113">
    <property type="entry name" value="PAC"/>
    <property type="match status" value="1"/>
</dbReference>
<feature type="transmembrane region" description="Helical" evidence="10">
    <location>
        <begin position="51"/>
        <end position="69"/>
    </location>
</feature>
<dbReference type="PROSITE" id="PS50110">
    <property type="entry name" value="RESPONSE_REGULATORY"/>
    <property type="match status" value="1"/>
</dbReference>
<accession>A0YEE8</accession>
<keyword evidence="7" id="KW-0067">ATP-binding</keyword>
<evidence type="ECO:0000313" key="16">
    <source>
        <dbReference type="Proteomes" id="UP000004931"/>
    </source>
</evidence>
<keyword evidence="10" id="KW-0472">Membrane</keyword>
<protein>
    <recommendedName>
        <fullName evidence="2">histidine kinase</fullName>
        <ecNumber evidence="2">2.7.13.3</ecNumber>
    </recommendedName>
</protein>
<reference evidence="15 16" key="1">
    <citation type="journal article" date="2010" name="J. Bacteriol.">
        <title>Genome sequence of the oligotrophic marine Gammaproteobacterium HTCC2143, isolated from the Oregon Coast.</title>
        <authorList>
            <person name="Oh H.M."/>
            <person name="Kang I."/>
            <person name="Ferriera S."/>
            <person name="Giovannoni S.J."/>
            <person name="Cho J.C."/>
        </authorList>
    </citation>
    <scope>NUCLEOTIDE SEQUENCE [LARGE SCALE GENOMIC DNA]</scope>
    <source>
        <strain evidence="15 16">HTCC2143</strain>
    </source>
</reference>
<evidence type="ECO:0000259" key="13">
    <source>
        <dbReference type="PROSITE" id="PS50112"/>
    </source>
</evidence>
<dbReference type="Pfam" id="PF02518">
    <property type="entry name" value="HATPase_c"/>
    <property type="match status" value="1"/>
</dbReference>
<dbReference type="InterPro" id="IPR036890">
    <property type="entry name" value="HATPase_C_sf"/>
</dbReference>
<dbReference type="GO" id="GO:0004673">
    <property type="term" value="F:protein histidine kinase activity"/>
    <property type="evidence" value="ECO:0007669"/>
    <property type="project" value="UniProtKB-EC"/>
</dbReference>
<dbReference type="SUPFAM" id="SSF52172">
    <property type="entry name" value="CheY-like"/>
    <property type="match status" value="1"/>
</dbReference>
<dbReference type="SMART" id="SM00091">
    <property type="entry name" value="PAS"/>
    <property type="match status" value="1"/>
</dbReference>
<dbReference type="OrthoDB" id="9772100at2"/>
<evidence type="ECO:0000259" key="11">
    <source>
        <dbReference type="PROSITE" id="PS50109"/>
    </source>
</evidence>
<proteinExistence type="predicted"/>
<keyword evidence="10" id="KW-1133">Transmembrane helix</keyword>
<dbReference type="InterPro" id="IPR003594">
    <property type="entry name" value="HATPase_dom"/>
</dbReference>
<dbReference type="eggNOG" id="COG0784">
    <property type="taxonomic scope" value="Bacteria"/>
</dbReference>
<dbReference type="SUPFAM" id="SSF55874">
    <property type="entry name" value="ATPase domain of HSP90 chaperone/DNA topoisomerase II/histidine kinase"/>
    <property type="match status" value="1"/>
</dbReference>
<dbReference type="Pfam" id="PF00989">
    <property type="entry name" value="PAS"/>
    <property type="match status" value="1"/>
</dbReference>
<comment type="catalytic activity">
    <reaction evidence="1">
        <text>ATP + protein L-histidine = ADP + protein N-phospho-L-histidine.</text>
        <dbReference type="EC" id="2.7.13.3"/>
    </reaction>
</comment>
<evidence type="ECO:0000259" key="14">
    <source>
        <dbReference type="PROSITE" id="PS50113"/>
    </source>
</evidence>
<dbReference type="PANTHER" id="PTHR43065:SF42">
    <property type="entry name" value="TWO-COMPONENT SENSOR PPRA"/>
    <property type="match status" value="1"/>
</dbReference>
<evidence type="ECO:0000256" key="4">
    <source>
        <dbReference type="ARBA" id="ARBA00022679"/>
    </source>
</evidence>
<evidence type="ECO:0000256" key="6">
    <source>
        <dbReference type="ARBA" id="ARBA00022777"/>
    </source>
</evidence>
<dbReference type="AlphaFoldDB" id="A0YEE8"/>
<dbReference type="PRINTS" id="PR00344">
    <property type="entry name" value="BCTRLSENSOR"/>
</dbReference>
<dbReference type="NCBIfam" id="TIGR00229">
    <property type="entry name" value="sensory_box"/>
    <property type="match status" value="1"/>
</dbReference>
<feature type="transmembrane region" description="Helical" evidence="10">
    <location>
        <begin position="26"/>
        <end position="45"/>
    </location>
</feature>
<evidence type="ECO:0000256" key="7">
    <source>
        <dbReference type="ARBA" id="ARBA00022840"/>
    </source>
</evidence>
<dbReference type="InterPro" id="IPR005467">
    <property type="entry name" value="His_kinase_dom"/>
</dbReference>
<keyword evidence="5" id="KW-0547">Nucleotide-binding</keyword>
<dbReference type="Proteomes" id="UP000004931">
    <property type="component" value="Unassembled WGS sequence"/>
</dbReference>
<feature type="domain" description="PAC" evidence="14">
    <location>
        <begin position="291"/>
        <end position="343"/>
    </location>
</feature>
<dbReference type="EC" id="2.7.13.3" evidence="2"/>
<feature type="domain" description="PAS" evidence="13">
    <location>
        <begin position="210"/>
        <end position="280"/>
    </location>
</feature>
<dbReference type="InterPro" id="IPR004358">
    <property type="entry name" value="Sig_transdc_His_kin-like_C"/>
</dbReference>
<dbReference type="GO" id="GO:0005524">
    <property type="term" value="F:ATP binding"/>
    <property type="evidence" value="ECO:0007669"/>
    <property type="project" value="UniProtKB-KW"/>
</dbReference>
<dbReference type="InterPro" id="IPR035965">
    <property type="entry name" value="PAS-like_dom_sf"/>
</dbReference>
<dbReference type="GO" id="GO:0006355">
    <property type="term" value="P:regulation of DNA-templated transcription"/>
    <property type="evidence" value="ECO:0007669"/>
    <property type="project" value="InterPro"/>
</dbReference>
<dbReference type="InterPro" id="IPR013767">
    <property type="entry name" value="PAS_fold"/>
</dbReference>
<dbReference type="SMART" id="SM00448">
    <property type="entry name" value="REC"/>
    <property type="match status" value="1"/>
</dbReference>
<dbReference type="SUPFAM" id="SSF55785">
    <property type="entry name" value="PYP-like sensor domain (PAS domain)"/>
    <property type="match status" value="1"/>
</dbReference>
<organism evidence="15 16">
    <name type="scientific">marine gamma proteobacterium HTCC2143</name>
    <dbReference type="NCBI Taxonomy" id="247633"/>
    <lineage>
        <taxon>Bacteria</taxon>
        <taxon>Pseudomonadati</taxon>
        <taxon>Pseudomonadota</taxon>
        <taxon>Gammaproteobacteria</taxon>
        <taxon>Cellvibrionales</taxon>
        <taxon>Spongiibacteraceae</taxon>
        <taxon>BD1-7 clade</taxon>
    </lineage>
</organism>
<keyword evidence="8" id="KW-0902">Two-component regulatory system</keyword>
<dbReference type="InterPro" id="IPR000014">
    <property type="entry name" value="PAS"/>
</dbReference>
<evidence type="ECO:0000256" key="3">
    <source>
        <dbReference type="ARBA" id="ARBA00022553"/>
    </source>
</evidence>
<name>A0YEE8_9GAMM</name>
<evidence type="ECO:0000259" key="12">
    <source>
        <dbReference type="PROSITE" id="PS50110"/>
    </source>
</evidence>
<evidence type="ECO:0000256" key="10">
    <source>
        <dbReference type="SAM" id="Phobius"/>
    </source>
</evidence>
<evidence type="ECO:0000256" key="1">
    <source>
        <dbReference type="ARBA" id="ARBA00000085"/>
    </source>
</evidence>
<dbReference type="STRING" id="247633.GP2143_02634"/>
<dbReference type="InterPro" id="IPR001789">
    <property type="entry name" value="Sig_transdc_resp-reg_receiver"/>
</dbReference>
<dbReference type="InterPro" id="IPR000700">
    <property type="entry name" value="PAS-assoc_C"/>
</dbReference>